<comment type="subcellular location">
    <subcellularLocation>
        <location evidence="1">Membrane</location>
        <topology evidence="1">Multi-pass membrane protein</topology>
    </subcellularLocation>
</comment>
<evidence type="ECO:0000256" key="3">
    <source>
        <dbReference type="ARBA" id="ARBA00022989"/>
    </source>
</evidence>
<dbReference type="EMBL" id="BFEA01000467">
    <property type="protein sequence ID" value="GBG84187.1"/>
    <property type="molecule type" value="Genomic_DNA"/>
</dbReference>
<dbReference type="Proteomes" id="UP000265515">
    <property type="component" value="Unassembled WGS sequence"/>
</dbReference>
<reference evidence="6 7" key="1">
    <citation type="journal article" date="2018" name="Cell">
        <title>The Chara Genome: Secondary Complexity and Implications for Plant Terrestrialization.</title>
        <authorList>
            <person name="Nishiyama T."/>
            <person name="Sakayama H."/>
            <person name="Vries J.D."/>
            <person name="Buschmann H."/>
            <person name="Saint-Marcoux D."/>
            <person name="Ullrich K.K."/>
            <person name="Haas F.B."/>
            <person name="Vanderstraeten L."/>
            <person name="Becker D."/>
            <person name="Lang D."/>
            <person name="Vosolsobe S."/>
            <person name="Rombauts S."/>
            <person name="Wilhelmsson P.K.I."/>
            <person name="Janitza P."/>
            <person name="Kern R."/>
            <person name="Heyl A."/>
            <person name="Rumpler F."/>
            <person name="Villalobos L.I.A.C."/>
            <person name="Clay J.M."/>
            <person name="Skokan R."/>
            <person name="Toyoda A."/>
            <person name="Suzuki Y."/>
            <person name="Kagoshima H."/>
            <person name="Schijlen E."/>
            <person name="Tajeshwar N."/>
            <person name="Catarino B."/>
            <person name="Hetherington A.J."/>
            <person name="Saltykova A."/>
            <person name="Bonnot C."/>
            <person name="Breuninger H."/>
            <person name="Symeonidi A."/>
            <person name="Radhakrishnan G.V."/>
            <person name="Van Nieuwerburgh F."/>
            <person name="Deforce D."/>
            <person name="Chang C."/>
            <person name="Karol K.G."/>
            <person name="Hedrich R."/>
            <person name="Ulvskov P."/>
            <person name="Glockner G."/>
            <person name="Delwiche C.F."/>
            <person name="Petrasek J."/>
            <person name="Van de Peer Y."/>
            <person name="Friml J."/>
            <person name="Beilby M."/>
            <person name="Dolan L."/>
            <person name="Kohara Y."/>
            <person name="Sugano S."/>
            <person name="Fujiyama A."/>
            <person name="Delaux P.-M."/>
            <person name="Quint M."/>
            <person name="TheiBen G."/>
            <person name="Hagemann M."/>
            <person name="Harholt J."/>
            <person name="Dunand C."/>
            <person name="Zachgo S."/>
            <person name="Langdale J."/>
            <person name="Maumus F."/>
            <person name="Straeten D.V.D."/>
            <person name="Gould S.B."/>
            <person name="Rensing S.A."/>
        </authorList>
    </citation>
    <scope>NUCLEOTIDE SEQUENCE [LARGE SCALE GENOMIC DNA]</scope>
    <source>
        <strain evidence="6 7">S276</strain>
    </source>
</reference>
<name>A0A388LPC7_CHABU</name>
<dbReference type="GO" id="GO:0000139">
    <property type="term" value="C:Golgi membrane"/>
    <property type="evidence" value="ECO:0007669"/>
    <property type="project" value="InterPro"/>
</dbReference>
<feature type="transmembrane region" description="Helical" evidence="5">
    <location>
        <begin position="33"/>
        <end position="52"/>
    </location>
</feature>
<comment type="caution">
    <text evidence="6">The sequence shown here is derived from an EMBL/GenBank/DDBJ whole genome shotgun (WGS) entry which is preliminary data.</text>
</comment>
<dbReference type="Pfam" id="PF04142">
    <property type="entry name" value="Nuc_sug_transp"/>
    <property type="match status" value="1"/>
</dbReference>
<keyword evidence="2 5" id="KW-0812">Transmembrane</keyword>
<feature type="transmembrane region" description="Helical" evidence="5">
    <location>
        <begin position="64"/>
        <end position="86"/>
    </location>
</feature>
<evidence type="ECO:0008006" key="8">
    <source>
        <dbReference type="Google" id="ProtNLM"/>
    </source>
</evidence>
<evidence type="ECO:0000313" key="6">
    <source>
        <dbReference type="EMBL" id="GBG84187.1"/>
    </source>
</evidence>
<dbReference type="OrthoDB" id="408493at2759"/>
<accession>A0A388LPC7</accession>
<dbReference type="Gramene" id="GBG84187">
    <property type="protein sequence ID" value="GBG84187"/>
    <property type="gene ID" value="CBR_g38158"/>
</dbReference>
<dbReference type="NCBIfam" id="TIGR00803">
    <property type="entry name" value="nst"/>
    <property type="match status" value="1"/>
</dbReference>
<evidence type="ECO:0000256" key="5">
    <source>
        <dbReference type="SAM" id="Phobius"/>
    </source>
</evidence>
<feature type="transmembrane region" description="Helical" evidence="5">
    <location>
        <begin position="93"/>
        <end position="113"/>
    </location>
</feature>
<dbReference type="GO" id="GO:0015165">
    <property type="term" value="F:pyrimidine nucleotide-sugar transmembrane transporter activity"/>
    <property type="evidence" value="ECO:0007669"/>
    <property type="project" value="InterPro"/>
</dbReference>
<organism evidence="6 7">
    <name type="scientific">Chara braunii</name>
    <name type="common">Braun's stonewort</name>
    <dbReference type="NCBI Taxonomy" id="69332"/>
    <lineage>
        <taxon>Eukaryota</taxon>
        <taxon>Viridiplantae</taxon>
        <taxon>Streptophyta</taxon>
        <taxon>Charophyceae</taxon>
        <taxon>Charales</taxon>
        <taxon>Characeae</taxon>
        <taxon>Chara</taxon>
    </lineage>
</organism>
<evidence type="ECO:0000256" key="1">
    <source>
        <dbReference type="ARBA" id="ARBA00004141"/>
    </source>
</evidence>
<keyword evidence="4 5" id="KW-0472">Membrane</keyword>
<dbReference type="AlphaFoldDB" id="A0A388LPC7"/>
<keyword evidence="3 5" id="KW-1133">Transmembrane helix</keyword>
<gene>
    <name evidence="6" type="ORF">CBR_g38158</name>
</gene>
<dbReference type="PANTHER" id="PTHR10231">
    <property type="entry name" value="NUCLEOTIDE-SUGAR TRANSMEMBRANE TRANSPORTER"/>
    <property type="match status" value="1"/>
</dbReference>
<sequence>MAIIMAILSGAAGVYTELIIKARPQRNINVQNFYLYTFGILFNLFIIFVHDYHDIADKGYFHGYSIITVAMILNHGLSGISVSLVMKFADNIAKVYATSVAMLLTALVSIAFFNFQLTLPFVLGTSVVSIAIYLHYQSKGSK</sequence>
<protein>
    <recommendedName>
        <fullName evidence="8">Sugar phosphate transporter domain-containing protein</fullName>
    </recommendedName>
</protein>
<proteinExistence type="predicted"/>
<feature type="transmembrane region" description="Helical" evidence="5">
    <location>
        <begin position="119"/>
        <end position="136"/>
    </location>
</feature>
<evidence type="ECO:0000256" key="4">
    <source>
        <dbReference type="ARBA" id="ARBA00023136"/>
    </source>
</evidence>
<keyword evidence="7" id="KW-1185">Reference proteome</keyword>
<evidence type="ECO:0000313" key="7">
    <source>
        <dbReference type="Proteomes" id="UP000265515"/>
    </source>
</evidence>
<dbReference type="InterPro" id="IPR007271">
    <property type="entry name" value="Nuc_sug_transpt"/>
</dbReference>
<evidence type="ECO:0000256" key="2">
    <source>
        <dbReference type="ARBA" id="ARBA00022692"/>
    </source>
</evidence>